<dbReference type="EMBL" id="RSCO01000028">
    <property type="protein sequence ID" value="RYM94369.1"/>
    <property type="molecule type" value="Genomic_DNA"/>
</dbReference>
<dbReference type="Proteomes" id="UP000293613">
    <property type="component" value="Unassembled WGS sequence"/>
</dbReference>
<name>A0A8B3RHL0_BIFAN</name>
<reference evidence="1 2" key="1">
    <citation type="journal article" date="2019" name="Appl. Environ. Microbiol.">
        <title>Dissecting the evolutionary development of the Bifidobacterium animalis species through comparative genomics analyses.</title>
        <authorList>
            <person name="Lugli G.A."/>
            <person name="Mancino W."/>
            <person name="Milani C."/>
            <person name="Duranti S."/>
            <person name="Mancabelli L."/>
            <person name="Napoli S."/>
            <person name="Mangifesta M."/>
            <person name="Viappiani A."/>
            <person name="Anzalone R."/>
            <person name="Longhi G."/>
            <person name="van Sinderen D."/>
            <person name="Ventura M."/>
            <person name="Turroni F."/>
        </authorList>
    </citation>
    <scope>NUCLEOTIDE SEQUENCE [LARGE SCALE GENOMIC DNA]</scope>
    <source>
        <strain evidence="1 2">2011B</strain>
    </source>
</reference>
<protein>
    <submittedName>
        <fullName evidence="1">Uncharacterized protein</fullName>
    </submittedName>
</protein>
<proteinExistence type="predicted"/>
<sequence length="75" mass="8246">MGERFAPMDGGTDKREIPHAHACGISPEKLLTICMAYVIHAQSAKPEARTASNPPFRSSMMSSMYSVPIDRRIVP</sequence>
<gene>
    <name evidence="1" type="ORF">PG2011B_1084</name>
</gene>
<dbReference type="AlphaFoldDB" id="A0A8B3RHL0"/>
<evidence type="ECO:0000313" key="2">
    <source>
        <dbReference type="Proteomes" id="UP000293613"/>
    </source>
</evidence>
<organism evidence="1 2">
    <name type="scientific">Bifidobacterium animalis subsp. lactis</name>
    <name type="common">Bifidobacterium lactis</name>
    <dbReference type="NCBI Taxonomy" id="302911"/>
    <lineage>
        <taxon>Bacteria</taxon>
        <taxon>Bacillati</taxon>
        <taxon>Actinomycetota</taxon>
        <taxon>Actinomycetes</taxon>
        <taxon>Bifidobacteriales</taxon>
        <taxon>Bifidobacteriaceae</taxon>
        <taxon>Bifidobacterium</taxon>
    </lineage>
</organism>
<accession>A0A8B3RHL0</accession>
<evidence type="ECO:0000313" key="1">
    <source>
        <dbReference type="EMBL" id="RYM94369.1"/>
    </source>
</evidence>
<comment type="caution">
    <text evidence="1">The sequence shown here is derived from an EMBL/GenBank/DDBJ whole genome shotgun (WGS) entry which is preliminary data.</text>
</comment>